<dbReference type="PROSITE" id="PS50294">
    <property type="entry name" value="WD_REPEATS_REGION"/>
    <property type="match status" value="2"/>
</dbReference>
<dbReference type="InterPro" id="IPR036322">
    <property type="entry name" value="WD40_repeat_dom_sf"/>
</dbReference>
<accession>A0ABP0G495</accession>
<dbReference type="Proteomes" id="UP001642483">
    <property type="component" value="Unassembled WGS sequence"/>
</dbReference>
<evidence type="ECO:0000256" key="5">
    <source>
        <dbReference type="PROSITE-ProRule" id="PRU00221"/>
    </source>
</evidence>
<evidence type="ECO:0000256" key="1">
    <source>
        <dbReference type="ARBA" id="ARBA00022574"/>
    </source>
</evidence>
<dbReference type="SUPFAM" id="SSF50978">
    <property type="entry name" value="WD40 repeat-like"/>
    <property type="match status" value="1"/>
</dbReference>
<sequence>MNETGNSCLFLLQSSWHEALWTSGEKVWVSLKHFGCDRSTDHGEIRGRKMDEEASEGFKTSAFFDVKQSDKHSITLRSSEFGVTTKFMAPVKQFTKLHNKSITALDISSRGGLGVSASTDETLLLWDTATGTVRRTFTGHAGEVNCCKFFPSGVVVLSGGMDTQLKIWSTEDGSCARTLSGSHNASISCTEVVDRGRNIISCSNDGTARLWECGNATCISCITKHNSKINASSLTTVSSALCVPSTGDTMTTHQNDLEFETKDKVLITGSENGDLLGYDVANRTEVLSFKCRDSVNCCTFLNETTFAVGLQDGTILLMDILKPGQPLLSFKTLASAVLCLSQSRHSSHSLAFWASFADGRSSLFYVINRNGDLSEKAESSQTYKLELQLELSGPDCDPVYCIVQSSDGFIYTASRDAIVRKYKFF</sequence>
<feature type="repeat" description="WD" evidence="5">
    <location>
        <begin position="180"/>
        <end position="212"/>
    </location>
</feature>
<dbReference type="InterPro" id="IPR001680">
    <property type="entry name" value="WD40_rpt"/>
</dbReference>
<dbReference type="Pfam" id="PF00400">
    <property type="entry name" value="WD40"/>
    <property type="match status" value="3"/>
</dbReference>
<evidence type="ECO:0000256" key="4">
    <source>
        <dbReference type="ARBA" id="ARBA00038321"/>
    </source>
</evidence>
<comment type="similarity">
    <text evidence="4">Belongs to the WD repeat PAAF1/RPN14 family.</text>
</comment>
<proteinExistence type="inferred from homology"/>
<organism evidence="6 7">
    <name type="scientific">Clavelina lepadiformis</name>
    <name type="common">Light-bulb sea squirt</name>
    <name type="synonym">Ascidia lepadiformis</name>
    <dbReference type="NCBI Taxonomy" id="159417"/>
    <lineage>
        <taxon>Eukaryota</taxon>
        <taxon>Metazoa</taxon>
        <taxon>Chordata</taxon>
        <taxon>Tunicata</taxon>
        <taxon>Ascidiacea</taxon>
        <taxon>Aplousobranchia</taxon>
        <taxon>Clavelinidae</taxon>
        <taxon>Clavelina</taxon>
    </lineage>
</organism>
<dbReference type="PANTHER" id="PTHR19857:SF19">
    <property type="entry name" value="26S PROTEASOME REGULATORY SUBUNIT RPN14"/>
    <property type="match status" value="1"/>
</dbReference>
<keyword evidence="1 5" id="KW-0853">WD repeat</keyword>
<reference evidence="6 7" key="1">
    <citation type="submission" date="2024-02" db="EMBL/GenBank/DDBJ databases">
        <authorList>
            <person name="Daric V."/>
            <person name="Darras S."/>
        </authorList>
    </citation>
    <scope>NUCLEOTIDE SEQUENCE [LARGE SCALE GENOMIC DNA]</scope>
</reference>
<keyword evidence="2" id="KW-0677">Repeat</keyword>
<evidence type="ECO:0000256" key="3">
    <source>
        <dbReference type="ARBA" id="ARBA00022942"/>
    </source>
</evidence>
<evidence type="ECO:0000313" key="6">
    <source>
        <dbReference type="EMBL" id="CAK8685698.1"/>
    </source>
</evidence>
<dbReference type="SMART" id="SM00320">
    <property type="entry name" value="WD40"/>
    <property type="match status" value="6"/>
</dbReference>
<evidence type="ECO:0008006" key="8">
    <source>
        <dbReference type="Google" id="ProtNLM"/>
    </source>
</evidence>
<keyword evidence="7" id="KW-1185">Reference proteome</keyword>
<evidence type="ECO:0000313" key="7">
    <source>
        <dbReference type="Proteomes" id="UP001642483"/>
    </source>
</evidence>
<dbReference type="InterPro" id="IPR051179">
    <property type="entry name" value="WD_repeat_multifunction"/>
</dbReference>
<feature type="repeat" description="WD" evidence="5">
    <location>
        <begin position="137"/>
        <end position="178"/>
    </location>
</feature>
<name>A0ABP0G495_CLALP</name>
<dbReference type="Gene3D" id="2.130.10.10">
    <property type="entry name" value="YVTN repeat-like/Quinoprotein amine dehydrogenase"/>
    <property type="match status" value="2"/>
</dbReference>
<keyword evidence="3" id="KW-0647">Proteasome</keyword>
<feature type="repeat" description="WD" evidence="5">
    <location>
        <begin position="95"/>
        <end position="136"/>
    </location>
</feature>
<comment type="caution">
    <text evidence="6">The sequence shown here is derived from an EMBL/GenBank/DDBJ whole genome shotgun (WGS) entry which is preliminary data.</text>
</comment>
<protein>
    <recommendedName>
        <fullName evidence="8">Proteasomal ATPase-associated factor 1</fullName>
    </recommendedName>
</protein>
<evidence type="ECO:0000256" key="2">
    <source>
        <dbReference type="ARBA" id="ARBA00022737"/>
    </source>
</evidence>
<dbReference type="PANTHER" id="PTHR19857">
    <property type="entry name" value="MITOCHONDRIAL DIVISION PROTEIN 1-RELATED"/>
    <property type="match status" value="1"/>
</dbReference>
<dbReference type="EMBL" id="CAWYQH010000101">
    <property type="protein sequence ID" value="CAK8685698.1"/>
    <property type="molecule type" value="Genomic_DNA"/>
</dbReference>
<dbReference type="InterPro" id="IPR015943">
    <property type="entry name" value="WD40/YVTN_repeat-like_dom_sf"/>
</dbReference>
<dbReference type="PROSITE" id="PS50082">
    <property type="entry name" value="WD_REPEATS_2"/>
    <property type="match status" value="3"/>
</dbReference>
<gene>
    <name evidence="6" type="ORF">CVLEPA_LOCUS16807</name>
</gene>